<evidence type="ECO:0000256" key="2">
    <source>
        <dbReference type="ARBA" id="ARBA00022741"/>
    </source>
</evidence>
<reference evidence="7 8" key="1">
    <citation type="submission" date="2016-11" db="EMBL/GenBank/DDBJ databases">
        <authorList>
            <person name="Jaros S."/>
            <person name="Januszkiewicz K."/>
            <person name="Wedrychowicz H."/>
        </authorList>
    </citation>
    <scope>NUCLEOTIDE SEQUENCE [LARGE SCALE GENOMIC DNA]</scope>
    <source>
        <strain evidence="7 8">DSM 14828</strain>
    </source>
</reference>
<proteinExistence type="inferred from homology"/>
<feature type="binding site" evidence="6">
    <location>
        <begin position="207"/>
        <end position="210"/>
    </location>
    <ligand>
        <name>ATP</name>
        <dbReference type="ChEBI" id="CHEBI:30616"/>
    </ligand>
</feature>
<dbReference type="HAMAP" id="MF_02207">
    <property type="entry name" value="MreB"/>
    <property type="match status" value="1"/>
</dbReference>
<dbReference type="PANTHER" id="PTHR42749:SF1">
    <property type="entry name" value="CELL SHAPE-DETERMINING PROTEIN MREB"/>
    <property type="match status" value="1"/>
</dbReference>
<dbReference type="EMBL" id="FQTU01000005">
    <property type="protein sequence ID" value="SHE67712.1"/>
    <property type="molecule type" value="Genomic_DNA"/>
</dbReference>
<evidence type="ECO:0000256" key="4">
    <source>
        <dbReference type="ARBA" id="ARBA00022960"/>
    </source>
</evidence>
<dbReference type="InterPro" id="IPR043129">
    <property type="entry name" value="ATPase_NBD"/>
</dbReference>
<dbReference type="Proteomes" id="UP000184251">
    <property type="component" value="Unassembled WGS sequence"/>
</dbReference>
<dbReference type="RefSeq" id="WP_073269964.1">
    <property type="nucleotide sequence ID" value="NZ_FQTU01000005.1"/>
</dbReference>
<accession>A0A1M4VFN5</accession>
<sequence>MGIFSKAYIGIDLGTANTLVAVKGKGIIIREPSVVAIDKNTNQVIAVGIEAKKMIGKTPGNIVAIRPLKEGVIADFNITQKMLKYFMGKAMKGFNISKPRVLIGIPSDITEVERKAVIEAAQMSGAKEVGLIEEALATAVGAGLPVNEPMGSMVVDIGGGTTDIAVISLGGMVVSSSIRTGGDDFDESIIQFIRSTHNLMIGEKTAEIIKMQVASAYGFDETNTIEIKGRDLVSGLPRTILLNEKQVYRAIEPTIYNIIDTVKSVLEKTPPELLSDIINIGIALTGGGAMLKGLDTLIKRETGVDCFVAEDPLDCVAKGTEMVLEQGYMNILFAND</sequence>
<comment type="subunit">
    <text evidence="6">Forms polymers.</text>
</comment>
<evidence type="ECO:0000256" key="5">
    <source>
        <dbReference type="ARBA" id="ARBA00023458"/>
    </source>
</evidence>
<dbReference type="NCBIfam" id="TIGR00904">
    <property type="entry name" value="mreB"/>
    <property type="match status" value="1"/>
</dbReference>
<dbReference type="InterPro" id="IPR004753">
    <property type="entry name" value="MreB"/>
</dbReference>
<evidence type="ECO:0000313" key="8">
    <source>
        <dbReference type="Proteomes" id="UP000184251"/>
    </source>
</evidence>
<feature type="binding site" evidence="6">
    <location>
        <begin position="159"/>
        <end position="161"/>
    </location>
    <ligand>
        <name>ATP</name>
        <dbReference type="ChEBI" id="CHEBI:30616"/>
    </ligand>
</feature>
<dbReference type="GO" id="GO:0008360">
    <property type="term" value="P:regulation of cell shape"/>
    <property type="evidence" value="ECO:0007669"/>
    <property type="project" value="UniProtKB-UniRule"/>
</dbReference>
<comment type="function">
    <text evidence="6">Forms membrane-associated dynamic filaments that are essential for cell shape determination. Acts by regulating cell wall synthesis and cell elongation, and thus cell shape. A feedback loop between cell geometry and MreB localization may maintain elongated cell shape by targeting cell wall growth to regions of negative cell wall curvature.</text>
</comment>
<dbReference type="NCBIfam" id="NF010539">
    <property type="entry name" value="PRK13927.1"/>
    <property type="match status" value="1"/>
</dbReference>
<dbReference type="STRING" id="1120975.SAMN02746064_00976"/>
<dbReference type="PRINTS" id="PR01652">
    <property type="entry name" value="SHAPEPROTEIN"/>
</dbReference>
<keyword evidence="3 6" id="KW-0067">ATP-binding</keyword>
<keyword evidence="8" id="KW-1185">Reference proteome</keyword>
<comment type="caution">
    <text evidence="6">Lacks conserved residue(s) required for the propagation of feature annotation.</text>
</comment>
<dbReference type="GO" id="GO:0005737">
    <property type="term" value="C:cytoplasm"/>
    <property type="evidence" value="ECO:0007669"/>
    <property type="project" value="UniProtKB-SubCell"/>
</dbReference>
<dbReference type="AlphaFoldDB" id="A0A1M4VFN5"/>
<protein>
    <recommendedName>
        <fullName evidence="6">Cell shape-determining protein MreB</fullName>
    </recommendedName>
</protein>
<keyword evidence="2 6" id="KW-0547">Nucleotide-binding</keyword>
<organism evidence="7 8">
    <name type="scientific">Alkalibacter saccharofermentans DSM 14828</name>
    <dbReference type="NCBI Taxonomy" id="1120975"/>
    <lineage>
        <taxon>Bacteria</taxon>
        <taxon>Bacillati</taxon>
        <taxon>Bacillota</taxon>
        <taxon>Clostridia</taxon>
        <taxon>Eubacteriales</taxon>
        <taxon>Eubacteriaceae</taxon>
        <taxon>Alkalibacter</taxon>
    </lineage>
</organism>
<evidence type="ECO:0000256" key="1">
    <source>
        <dbReference type="ARBA" id="ARBA00022490"/>
    </source>
</evidence>
<evidence type="ECO:0000313" key="7">
    <source>
        <dbReference type="EMBL" id="SHE67712.1"/>
    </source>
</evidence>
<feature type="binding site" evidence="6">
    <location>
        <begin position="15"/>
        <end position="17"/>
    </location>
    <ligand>
        <name>ATP</name>
        <dbReference type="ChEBI" id="CHEBI:30616"/>
    </ligand>
</feature>
<name>A0A1M4VFN5_9FIRM</name>
<dbReference type="Gene3D" id="3.30.420.40">
    <property type="match status" value="3"/>
</dbReference>
<dbReference type="CDD" id="cd10225">
    <property type="entry name" value="ASKHA_NBD_MreB-like"/>
    <property type="match status" value="1"/>
</dbReference>
<comment type="subcellular location">
    <subcellularLocation>
        <location evidence="6">Cytoplasm</location>
    </subcellularLocation>
    <text evidence="6">Membrane-associated.</text>
</comment>
<dbReference type="PANTHER" id="PTHR42749">
    <property type="entry name" value="CELL SHAPE-DETERMINING PROTEIN MREB"/>
    <property type="match status" value="1"/>
</dbReference>
<dbReference type="Pfam" id="PF06723">
    <property type="entry name" value="MreB_Mbl"/>
    <property type="match status" value="1"/>
</dbReference>
<comment type="similarity">
    <text evidence="5 6">Belongs to the FtsA/MreB family.</text>
</comment>
<evidence type="ECO:0000256" key="3">
    <source>
        <dbReference type="ARBA" id="ARBA00022840"/>
    </source>
</evidence>
<keyword evidence="1 6" id="KW-0963">Cytoplasm</keyword>
<dbReference type="GO" id="GO:0000902">
    <property type="term" value="P:cell morphogenesis"/>
    <property type="evidence" value="ECO:0007669"/>
    <property type="project" value="InterPro"/>
</dbReference>
<evidence type="ECO:0000256" key="6">
    <source>
        <dbReference type="HAMAP-Rule" id="MF_02207"/>
    </source>
</evidence>
<dbReference type="InterPro" id="IPR056546">
    <property type="entry name" value="MreB_MamK-like"/>
</dbReference>
<gene>
    <name evidence="6" type="primary">mreB</name>
    <name evidence="7" type="ORF">SAMN02746064_00976</name>
</gene>
<dbReference type="SUPFAM" id="SSF53067">
    <property type="entry name" value="Actin-like ATPase domain"/>
    <property type="match status" value="2"/>
</dbReference>
<keyword evidence="4 6" id="KW-0133">Cell shape</keyword>
<dbReference type="GO" id="GO:0005524">
    <property type="term" value="F:ATP binding"/>
    <property type="evidence" value="ECO:0007669"/>
    <property type="project" value="UniProtKB-KW"/>
</dbReference>